<dbReference type="WBParaSite" id="jg921">
    <property type="protein sequence ID" value="jg921"/>
    <property type="gene ID" value="jg921"/>
</dbReference>
<protein>
    <submittedName>
        <fullName evidence="4">Peptidase C1A papain C-terminal domain-containing protein</fullName>
    </submittedName>
</protein>
<dbReference type="SUPFAM" id="SSF54001">
    <property type="entry name" value="Cysteine proteinases"/>
    <property type="match status" value="1"/>
</dbReference>
<dbReference type="Pfam" id="PF00112">
    <property type="entry name" value="Peptidase_C1"/>
    <property type="match status" value="1"/>
</dbReference>
<dbReference type="InterPro" id="IPR038765">
    <property type="entry name" value="Papain-like_cys_pep_sf"/>
</dbReference>
<dbReference type="Proteomes" id="UP000887574">
    <property type="component" value="Unplaced"/>
</dbReference>
<dbReference type="Gene3D" id="3.90.70.10">
    <property type="entry name" value="Cysteine proteinases"/>
    <property type="match status" value="1"/>
</dbReference>
<evidence type="ECO:0000313" key="4">
    <source>
        <dbReference type="WBParaSite" id="jg921"/>
    </source>
</evidence>
<accession>A0A915EQ42</accession>
<proteinExistence type="inferred from homology"/>
<dbReference type="GO" id="GO:0006508">
    <property type="term" value="P:proteolysis"/>
    <property type="evidence" value="ECO:0007669"/>
    <property type="project" value="InterPro"/>
</dbReference>
<reference evidence="4" key="1">
    <citation type="submission" date="2022-11" db="UniProtKB">
        <authorList>
            <consortium name="WormBaseParasite"/>
        </authorList>
    </citation>
    <scope>IDENTIFICATION</scope>
</reference>
<dbReference type="SMART" id="SM00645">
    <property type="entry name" value="Pept_C1"/>
    <property type="match status" value="1"/>
</dbReference>
<evidence type="ECO:0000256" key="1">
    <source>
        <dbReference type="ARBA" id="ARBA00008455"/>
    </source>
</evidence>
<dbReference type="AlphaFoldDB" id="A0A915EQ42"/>
<evidence type="ECO:0000259" key="2">
    <source>
        <dbReference type="SMART" id="SM00645"/>
    </source>
</evidence>
<evidence type="ECO:0000313" key="3">
    <source>
        <dbReference type="Proteomes" id="UP000887574"/>
    </source>
</evidence>
<name>A0A915EQ42_9BILA</name>
<organism evidence="3 4">
    <name type="scientific">Ditylenchus dipsaci</name>
    <dbReference type="NCBI Taxonomy" id="166011"/>
    <lineage>
        <taxon>Eukaryota</taxon>
        <taxon>Metazoa</taxon>
        <taxon>Ecdysozoa</taxon>
        <taxon>Nematoda</taxon>
        <taxon>Chromadorea</taxon>
        <taxon>Rhabditida</taxon>
        <taxon>Tylenchina</taxon>
        <taxon>Tylenchomorpha</taxon>
        <taxon>Sphaerularioidea</taxon>
        <taxon>Anguinidae</taxon>
        <taxon>Anguininae</taxon>
        <taxon>Ditylenchus</taxon>
    </lineage>
</organism>
<dbReference type="InterPro" id="IPR000668">
    <property type="entry name" value="Peptidase_C1A_C"/>
</dbReference>
<feature type="domain" description="Peptidase C1A papain C-terminal" evidence="2">
    <location>
        <begin position="79"/>
        <end position="259"/>
    </location>
</feature>
<sequence>MVPGASADLKNSIDLAKHSRHHHHTETEYSIVANEERDTFEDSISIAPAKKTTSKRSKISQVKTSPRLHDYQDYNFGDLPTSWDWRNVNGINYCGPDRNQHIPQYCGSCWAFGATSALGDRINIKRKNAWPPAYLSTQEVIDCAGAGSCEGGQADLVYKYAHKHGIPHETCNNYQARDGECNPNNQCGSCWPGDCFSIANYTLYKVGDYGPVSGMQKMKAEISTMVQLLVGLLLLRPLTLTVQEFTKRKPMKELTTSFLWLAGGLTTTLESRTGLVETVGELLGASKAGSAS</sequence>
<dbReference type="PANTHER" id="PTHR12411">
    <property type="entry name" value="CYSTEINE PROTEASE FAMILY C1-RELATED"/>
    <property type="match status" value="1"/>
</dbReference>
<keyword evidence="3" id="KW-1185">Reference proteome</keyword>
<dbReference type="GO" id="GO:0008234">
    <property type="term" value="F:cysteine-type peptidase activity"/>
    <property type="evidence" value="ECO:0007669"/>
    <property type="project" value="InterPro"/>
</dbReference>
<comment type="similarity">
    <text evidence="1">Belongs to the peptidase C1 family.</text>
</comment>
<dbReference type="InterPro" id="IPR013128">
    <property type="entry name" value="Peptidase_C1A"/>
</dbReference>